<name>A0A4D6T778_9CAUD</name>
<protein>
    <recommendedName>
        <fullName evidence="3">Lipoprotein</fullName>
    </recommendedName>
</protein>
<organism evidence="1 2">
    <name type="scientific">Gordonia phage Antonio</name>
    <dbReference type="NCBI Taxonomy" id="2572524"/>
    <lineage>
        <taxon>Viruses</taxon>
        <taxon>Duplodnaviria</taxon>
        <taxon>Heunggongvirae</taxon>
        <taxon>Uroviricota</taxon>
        <taxon>Caudoviricetes</taxon>
        <taxon>Nymbaxtervirinae</taxon>
        <taxon>Nymphadoravirus</taxon>
        <taxon>Nymphadoravirus kita</taxon>
    </lineage>
</organism>
<evidence type="ECO:0008006" key="3">
    <source>
        <dbReference type="Google" id="ProtNLM"/>
    </source>
</evidence>
<evidence type="ECO:0000313" key="1">
    <source>
        <dbReference type="EMBL" id="QCG77435.1"/>
    </source>
</evidence>
<dbReference type="PROSITE" id="PS51257">
    <property type="entry name" value="PROKAR_LIPOPROTEIN"/>
    <property type="match status" value="1"/>
</dbReference>
<proteinExistence type="predicted"/>
<reference evidence="1 2" key="1">
    <citation type="submission" date="2019-04" db="EMBL/GenBank/DDBJ databases">
        <authorList>
            <person name="Bortz R.L."/>
            <person name="Brown A.G."/>
            <person name="Emmett G.M."/>
            <person name="Frustaci K.A."/>
            <person name="Kim H."/>
            <person name="Link K.A."/>
            <person name="Madara H.S."/>
            <person name="Oberschmidt R.A."/>
            <person name="Rose D.P."/>
            <person name="Yerger C."/>
            <person name="Butela K.A."/>
            <person name="Garlena R.A."/>
            <person name="Russell D.A."/>
            <person name="Pope W.H."/>
            <person name="Jacobs-Sera D."/>
            <person name="Hatfull G.F."/>
        </authorList>
    </citation>
    <scope>NUCLEOTIDE SEQUENCE [LARGE SCALE GENOMIC DNA]</scope>
</reference>
<accession>A0A4D6T778</accession>
<dbReference type="EMBL" id="MK814755">
    <property type="protein sequence ID" value="QCG77435.1"/>
    <property type="molecule type" value="Genomic_DNA"/>
</dbReference>
<sequence length="109" mass="11233">MNCGMKMRMIGAAIGVPAALLIGGCSDDESWRTTAAEGACEDSVKAQLKDPDSADFDGVDVVDNGDGTYSVTGRVNAENSFGGMTGFQDFECAARDDGDNVTGRATLLG</sequence>
<dbReference type="Proteomes" id="UP000298627">
    <property type="component" value="Segment"/>
</dbReference>
<gene>
    <name evidence="1" type="primary">16</name>
    <name evidence="1" type="ORF">SEA_ANTONIO_16</name>
</gene>
<evidence type="ECO:0000313" key="2">
    <source>
        <dbReference type="Proteomes" id="UP000298627"/>
    </source>
</evidence>